<protein>
    <recommendedName>
        <fullName evidence="4">HXXEE domain-containing protein</fullName>
    </recommendedName>
</protein>
<dbReference type="Pfam" id="PF13787">
    <property type="entry name" value="HXXEE"/>
    <property type="match status" value="1"/>
</dbReference>
<evidence type="ECO:0008006" key="4">
    <source>
        <dbReference type="Google" id="ProtNLM"/>
    </source>
</evidence>
<dbReference type="AlphaFoldDB" id="A0A1G2KXH6"/>
<keyword evidence="1" id="KW-0472">Membrane</keyword>
<proteinExistence type="predicted"/>
<keyword evidence="1" id="KW-0812">Transmembrane</keyword>
<sequence length="134" mass="15901">MISSKLKNIFCISIPFFIAHGLEEYFTDFYNIDSYSLFVFRPFVEMSVNQATFLLFQIMIWLLFGITFLFLSGPKWQLRLMILPGLVYFFELHHVIKAISVGGYYPGLITALGFPIIAFFFWRELWKELHHVQR</sequence>
<keyword evidence="1" id="KW-1133">Transmembrane helix</keyword>
<reference evidence="2 3" key="1">
    <citation type="journal article" date="2016" name="Nat. Commun.">
        <title>Thousands of microbial genomes shed light on interconnected biogeochemical processes in an aquifer system.</title>
        <authorList>
            <person name="Anantharaman K."/>
            <person name="Brown C.T."/>
            <person name="Hug L.A."/>
            <person name="Sharon I."/>
            <person name="Castelle C.J."/>
            <person name="Probst A.J."/>
            <person name="Thomas B.C."/>
            <person name="Singh A."/>
            <person name="Wilkins M.J."/>
            <person name="Karaoz U."/>
            <person name="Brodie E.L."/>
            <person name="Williams K.H."/>
            <person name="Hubbard S.S."/>
            <person name="Banfield J.F."/>
        </authorList>
    </citation>
    <scope>NUCLEOTIDE SEQUENCE [LARGE SCALE GENOMIC DNA]</scope>
</reference>
<organism evidence="2 3">
    <name type="scientific">Candidatus Sungbacteria bacterium RIFCSPHIGHO2_02_FULL_53_17</name>
    <dbReference type="NCBI Taxonomy" id="1802275"/>
    <lineage>
        <taxon>Bacteria</taxon>
        <taxon>Candidatus Sungiibacteriota</taxon>
    </lineage>
</organism>
<gene>
    <name evidence="2" type="ORF">A3C92_04100</name>
</gene>
<dbReference type="InterPro" id="IPR025671">
    <property type="entry name" value="HXXEE"/>
</dbReference>
<evidence type="ECO:0000313" key="3">
    <source>
        <dbReference type="Proteomes" id="UP000177177"/>
    </source>
</evidence>
<name>A0A1G2KXH6_9BACT</name>
<feature type="transmembrane region" description="Helical" evidence="1">
    <location>
        <begin position="51"/>
        <end position="71"/>
    </location>
</feature>
<dbReference type="EMBL" id="MHQN01000004">
    <property type="protein sequence ID" value="OHA04118.1"/>
    <property type="molecule type" value="Genomic_DNA"/>
</dbReference>
<accession>A0A1G2KXH6</accession>
<evidence type="ECO:0000313" key="2">
    <source>
        <dbReference type="EMBL" id="OHA04118.1"/>
    </source>
</evidence>
<feature type="transmembrane region" description="Helical" evidence="1">
    <location>
        <begin position="102"/>
        <end position="122"/>
    </location>
</feature>
<dbReference type="Proteomes" id="UP000177177">
    <property type="component" value="Unassembled WGS sequence"/>
</dbReference>
<evidence type="ECO:0000256" key="1">
    <source>
        <dbReference type="SAM" id="Phobius"/>
    </source>
</evidence>
<comment type="caution">
    <text evidence="2">The sequence shown here is derived from an EMBL/GenBank/DDBJ whole genome shotgun (WGS) entry which is preliminary data.</text>
</comment>